<dbReference type="Proteomes" id="UP000257014">
    <property type="component" value="Unassembled WGS sequence"/>
</dbReference>
<organism evidence="2 4">
    <name type="scientific">Caldibacillus debilis</name>
    <dbReference type="NCBI Taxonomy" id="301148"/>
    <lineage>
        <taxon>Bacteria</taxon>
        <taxon>Bacillati</taxon>
        <taxon>Bacillota</taxon>
        <taxon>Bacilli</taxon>
        <taxon>Bacillales</taxon>
        <taxon>Bacillaceae</taxon>
        <taxon>Caldibacillus</taxon>
    </lineage>
</organism>
<name>A0A150M5S5_9BACI</name>
<feature type="region of interest" description="Disordered" evidence="1">
    <location>
        <begin position="17"/>
        <end position="79"/>
    </location>
</feature>
<feature type="compositionally biased region" description="Low complexity" evidence="1">
    <location>
        <begin position="51"/>
        <end position="63"/>
    </location>
</feature>
<sequence>MIALKILGSVKEKGLERANFRSGPHPVSAALREGRKASDQDRRDVRFPANPRGGFPRPSSFPGSRRRSPEKENPQPLVFGCGFPFVIFCRIVGTNAENRARYAEGGVNRTSRPVCLIL</sequence>
<dbReference type="EMBL" id="LQYT01000037">
    <property type="protein sequence ID" value="KYD19960.1"/>
    <property type="molecule type" value="Genomic_DNA"/>
</dbReference>
<dbReference type="Proteomes" id="UP000075683">
    <property type="component" value="Unassembled WGS sequence"/>
</dbReference>
<feature type="compositionally biased region" description="Basic and acidic residues" evidence="1">
    <location>
        <begin position="32"/>
        <end position="46"/>
    </location>
</feature>
<reference evidence="3 5" key="2">
    <citation type="submission" date="2018-03" db="EMBL/GenBank/DDBJ databases">
        <authorList>
            <person name="Keele B.F."/>
        </authorList>
    </citation>
    <scope>NUCLEOTIDE SEQUENCE [LARGE SCALE GENOMIC DNA]</scope>
    <source>
        <strain evidence="3">ZCTH4_d</strain>
    </source>
</reference>
<dbReference type="STRING" id="301148.B4135_0859"/>
<evidence type="ECO:0000313" key="5">
    <source>
        <dbReference type="Proteomes" id="UP000257014"/>
    </source>
</evidence>
<proteinExistence type="predicted"/>
<evidence type="ECO:0000313" key="2">
    <source>
        <dbReference type="EMBL" id="KYD19960.1"/>
    </source>
</evidence>
<reference evidence="2 4" key="1">
    <citation type="submission" date="2016-01" db="EMBL/GenBank/DDBJ databases">
        <title>Draft Genome Sequences of Seven Thermophilic Sporeformers Isolated from Foods.</title>
        <authorList>
            <person name="Berendsen E.M."/>
            <person name="Wells-Bennik M.H."/>
            <person name="Krawcyk A.O."/>
            <person name="De Jong A."/>
            <person name="Holsappel S."/>
            <person name="Eijlander R.T."/>
            <person name="Kuipers O.P."/>
        </authorList>
    </citation>
    <scope>NUCLEOTIDE SEQUENCE [LARGE SCALE GENOMIC DNA]</scope>
    <source>
        <strain evidence="2 4">B4135</strain>
    </source>
</reference>
<evidence type="ECO:0000256" key="1">
    <source>
        <dbReference type="SAM" id="MobiDB-lite"/>
    </source>
</evidence>
<evidence type="ECO:0000313" key="3">
    <source>
        <dbReference type="EMBL" id="REJ28994.1"/>
    </source>
</evidence>
<dbReference type="EMBL" id="QEWE01000015">
    <property type="protein sequence ID" value="REJ28994.1"/>
    <property type="molecule type" value="Genomic_DNA"/>
</dbReference>
<evidence type="ECO:0000313" key="4">
    <source>
        <dbReference type="Proteomes" id="UP000075683"/>
    </source>
</evidence>
<dbReference type="AlphaFoldDB" id="A0A150M5S5"/>
<comment type="caution">
    <text evidence="2">The sequence shown here is derived from an EMBL/GenBank/DDBJ whole genome shotgun (WGS) entry which is preliminary data.</text>
</comment>
<accession>A0A150M5S5</accession>
<gene>
    <name evidence="2" type="ORF">B4135_0859</name>
    <name evidence="3" type="ORF">C6P37_07040</name>
</gene>
<protein>
    <submittedName>
        <fullName evidence="2">Uncharacterized protein</fullName>
    </submittedName>
</protein>